<organism evidence="1 2">
    <name type="scientific">Leptospira santarosai str. MOR084</name>
    <dbReference type="NCBI Taxonomy" id="1049984"/>
    <lineage>
        <taxon>Bacteria</taxon>
        <taxon>Pseudomonadati</taxon>
        <taxon>Spirochaetota</taxon>
        <taxon>Spirochaetia</taxon>
        <taxon>Leptospirales</taxon>
        <taxon>Leptospiraceae</taxon>
        <taxon>Leptospira</taxon>
    </lineage>
</organism>
<keyword evidence="2" id="KW-1185">Reference proteome</keyword>
<proteinExistence type="predicted"/>
<accession>A0A0E2BFC4</accession>
<sequence length="65" mass="7710">MWTLTEIFLEKTVRNRKKKPNLICAGYTFPGFEFKMNVPWKHHLEICNVGTPTFCFFTIKMGVLR</sequence>
<dbReference type="EMBL" id="AHON02000042">
    <property type="protein sequence ID" value="EKO33904.1"/>
    <property type="molecule type" value="Genomic_DNA"/>
</dbReference>
<dbReference type="AlphaFoldDB" id="A0A0E2BFC4"/>
<evidence type="ECO:0000313" key="2">
    <source>
        <dbReference type="Proteomes" id="UP000006329"/>
    </source>
</evidence>
<protein>
    <submittedName>
        <fullName evidence="1">Uncharacterized protein</fullName>
    </submittedName>
</protein>
<evidence type="ECO:0000313" key="1">
    <source>
        <dbReference type="EMBL" id="EKO33904.1"/>
    </source>
</evidence>
<reference evidence="1" key="1">
    <citation type="submission" date="2012-10" db="EMBL/GenBank/DDBJ databases">
        <authorList>
            <person name="Harkins D.M."/>
            <person name="Durkin A.S."/>
            <person name="Brinkac L.M."/>
            <person name="Haft D.H."/>
            <person name="Selengut J.D."/>
            <person name="Sanka R."/>
            <person name="DePew J."/>
            <person name="Purushe J."/>
            <person name="Matthias M.A."/>
            <person name="Vinetz J.M."/>
            <person name="Sutton G.G."/>
            <person name="Nierman W.C."/>
            <person name="Fouts D.E."/>
        </authorList>
    </citation>
    <scope>NUCLEOTIDE SEQUENCE [LARGE SCALE GENOMIC DNA]</scope>
    <source>
        <strain evidence="1">MOR084</strain>
    </source>
</reference>
<comment type="caution">
    <text evidence="1">The sequence shown here is derived from an EMBL/GenBank/DDBJ whole genome shotgun (WGS) entry which is preliminary data.</text>
</comment>
<name>A0A0E2BFC4_9LEPT</name>
<gene>
    <name evidence="1" type="ORF">LEP1GSC179_2103</name>
</gene>
<dbReference type="Proteomes" id="UP000006329">
    <property type="component" value="Unassembled WGS sequence"/>
</dbReference>